<dbReference type="InterPro" id="IPR004027">
    <property type="entry name" value="SEC_C_motif"/>
</dbReference>
<evidence type="ECO:0008006" key="3">
    <source>
        <dbReference type="Google" id="ProtNLM"/>
    </source>
</evidence>
<dbReference type="EMBL" id="DPIY01000012">
    <property type="protein sequence ID" value="HCT59138.1"/>
    <property type="molecule type" value="Genomic_DNA"/>
</dbReference>
<dbReference type="AlphaFoldDB" id="A0A3D4VEU5"/>
<evidence type="ECO:0000313" key="2">
    <source>
        <dbReference type="Proteomes" id="UP000264071"/>
    </source>
</evidence>
<accession>A0A3D4VEU5</accession>
<sequence>MLTAMCGSCPATERWALDGTHTVSMKGRDRNKPCWCDSGLKYKKCHLERELQERPSIWNARKDVQGLQRFKTCLHPEAGPSACSGPIVRAHTVRRAADLSVIARKGHVYQTSADLGDLHLNKGRLLPKLVGINEASTFFGFCSKHDSATFAPLEATALVPTDEQALLLTYRPLCLELYAKERQLESLEIARQGDKGRSLEEQFGLQEYVLLMRLGMETSLRDLRRHKSRFDADLLARDFAEARYVAVELDVPPDLMCSGFVQPHYTFDGERIQDLSDLKTELQVMSFSLASTAKGGVAVFAWRSDSDAASSELVDSLLRLEVVDIPHALVRYATSEFENTYYRPDWWDGLQQTDKDALVDRLHHGVGPDIALNPSYLKDDGRRLVRWNVINVSQKRC</sequence>
<protein>
    <recommendedName>
        <fullName evidence="3">SEC-C domain-containing protein</fullName>
    </recommendedName>
</protein>
<dbReference type="Gene3D" id="3.10.450.50">
    <property type="match status" value="1"/>
</dbReference>
<dbReference type="SUPFAM" id="SSF103642">
    <property type="entry name" value="Sec-C motif"/>
    <property type="match status" value="1"/>
</dbReference>
<reference evidence="1 2" key="1">
    <citation type="journal article" date="2018" name="Nat. Biotechnol.">
        <title>A standardized bacterial taxonomy based on genome phylogeny substantially revises the tree of life.</title>
        <authorList>
            <person name="Parks D.H."/>
            <person name="Chuvochina M."/>
            <person name="Waite D.W."/>
            <person name="Rinke C."/>
            <person name="Skarshewski A."/>
            <person name="Chaumeil P.A."/>
            <person name="Hugenholtz P."/>
        </authorList>
    </citation>
    <scope>NUCLEOTIDE SEQUENCE [LARGE SCALE GENOMIC DNA]</scope>
    <source>
        <strain evidence="1">UBA8844</strain>
    </source>
</reference>
<proteinExistence type="predicted"/>
<dbReference type="Proteomes" id="UP000264071">
    <property type="component" value="Unassembled WGS sequence"/>
</dbReference>
<dbReference type="OMA" id="CHEYYQK"/>
<evidence type="ECO:0000313" key="1">
    <source>
        <dbReference type="EMBL" id="HCT59138.1"/>
    </source>
</evidence>
<comment type="caution">
    <text evidence="1">The sequence shown here is derived from an EMBL/GenBank/DDBJ whole genome shotgun (WGS) entry which is preliminary data.</text>
</comment>
<dbReference type="Pfam" id="PF02810">
    <property type="entry name" value="SEC-C"/>
    <property type="match status" value="1"/>
</dbReference>
<gene>
    <name evidence="1" type="ORF">DGD08_18205</name>
</gene>
<name>A0A3D4VEU5_9BACT</name>
<organism evidence="1 2">
    <name type="scientific">Gemmatimonas aurantiaca</name>
    <dbReference type="NCBI Taxonomy" id="173480"/>
    <lineage>
        <taxon>Bacteria</taxon>
        <taxon>Pseudomonadati</taxon>
        <taxon>Gemmatimonadota</taxon>
        <taxon>Gemmatimonadia</taxon>
        <taxon>Gemmatimonadales</taxon>
        <taxon>Gemmatimonadaceae</taxon>
        <taxon>Gemmatimonas</taxon>
    </lineage>
</organism>